<proteinExistence type="predicted"/>
<dbReference type="Proteomes" id="UP001596147">
    <property type="component" value="Unassembled WGS sequence"/>
</dbReference>
<dbReference type="Pfam" id="PF26302">
    <property type="entry name" value="YhzF"/>
    <property type="match status" value="1"/>
</dbReference>
<comment type="caution">
    <text evidence="2">The sequence shown here is derived from an EMBL/GenBank/DDBJ whole genome shotgun (WGS) entry which is preliminary data.</text>
</comment>
<organism evidence="2 3">
    <name type="scientific">Lederbergia graminis</name>
    <dbReference type="NCBI Taxonomy" id="735518"/>
    <lineage>
        <taxon>Bacteria</taxon>
        <taxon>Bacillati</taxon>
        <taxon>Bacillota</taxon>
        <taxon>Bacilli</taxon>
        <taxon>Bacillales</taxon>
        <taxon>Bacillaceae</taxon>
        <taxon>Lederbergia</taxon>
    </lineage>
</organism>
<dbReference type="RefSeq" id="WP_382349980.1">
    <property type="nucleotide sequence ID" value="NZ_JBHSMC010000011.1"/>
</dbReference>
<keyword evidence="1" id="KW-0812">Transmembrane</keyword>
<dbReference type="InterPro" id="IPR058724">
    <property type="entry name" value="YhzF"/>
</dbReference>
<protein>
    <submittedName>
        <fullName evidence="2">Uncharacterized protein</fullName>
    </submittedName>
</protein>
<name>A0ABW0LIF6_9BACI</name>
<keyword evidence="3" id="KW-1185">Reference proteome</keyword>
<evidence type="ECO:0000313" key="3">
    <source>
        <dbReference type="Proteomes" id="UP001596147"/>
    </source>
</evidence>
<gene>
    <name evidence="2" type="ORF">ACFPM4_08140</name>
</gene>
<feature type="transmembrane region" description="Helical" evidence="1">
    <location>
        <begin position="62"/>
        <end position="80"/>
    </location>
</feature>
<evidence type="ECO:0000256" key="1">
    <source>
        <dbReference type="SAM" id="Phobius"/>
    </source>
</evidence>
<dbReference type="EMBL" id="JBHSMC010000011">
    <property type="protein sequence ID" value="MFC5464722.1"/>
    <property type="molecule type" value="Genomic_DNA"/>
</dbReference>
<sequence>MIATANHVHHRNTWGEAMVGVITFFIVVGILLLLGMLFFILELLRPRAYPPKRILQARAKTLGGAGFLFCFFGIILAILTK</sequence>
<feature type="transmembrane region" description="Helical" evidence="1">
    <location>
        <begin position="17"/>
        <end position="41"/>
    </location>
</feature>
<keyword evidence="1" id="KW-0472">Membrane</keyword>
<reference evidence="3" key="1">
    <citation type="journal article" date="2019" name="Int. J. Syst. Evol. Microbiol.">
        <title>The Global Catalogue of Microorganisms (GCM) 10K type strain sequencing project: providing services to taxonomists for standard genome sequencing and annotation.</title>
        <authorList>
            <consortium name="The Broad Institute Genomics Platform"/>
            <consortium name="The Broad Institute Genome Sequencing Center for Infectious Disease"/>
            <person name="Wu L."/>
            <person name="Ma J."/>
        </authorList>
    </citation>
    <scope>NUCLEOTIDE SEQUENCE [LARGE SCALE GENOMIC DNA]</scope>
    <source>
        <strain evidence="3">CGMCC 1.12237</strain>
    </source>
</reference>
<accession>A0ABW0LIF6</accession>
<keyword evidence="1" id="KW-1133">Transmembrane helix</keyword>
<evidence type="ECO:0000313" key="2">
    <source>
        <dbReference type="EMBL" id="MFC5464722.1"/>
    </source>
</evidence>